<organism evidence="1">
    <name type="scientific">Salmonella enterica subsp. salamae</name>
    <dbReference type="NCBI Taxonomy" id="59202"/>
    <lineage>
        <taxon>Bacteria</taxon>
        <taxon>Pseudomonadati</taxon>
        <taxon>Pseudomonadota</taxon>
        <taxon>Gammaproteobacteria</taxon>
        <taxon>Enterobacterales</taxon>
        <taxon>Enterobacteriaceae</taxon>
        <taxon>Salmonella</taxon>
    </lineage>
</organism>
<dbReference type="EMBL" id="JQ418541">
    <property type="protein sequence ID" value="AFK90333.1"/>
    <property type="molecule type" value="Genomic_DNA"/>
</dbReference>
<geneLocation type="plasmid" evidence="1">
    <name>pSGSC3045-121</name>
</geneLocation>
<dbReference type="AlphaFoldDB" id="I3W406"/>
<keyword evidence="1" id="KW-0614">Plasmid</keyword>
<proteinExistence type="predicted"/>
<evidence type="ECO:0000313" key="1">
    <source>
        <dbReference type="EMBL" id="AFK90333.1"/>
    </source>
</evidence>
<accession>I3W406</accession>
<protein>
    <submittedName>
        <fullName evidence="1">Uncharacterized protein</fullName>
    </submittedName>
</protein>
<name>I3W406_SALER</name>
<sequence>MPMKLVRKKSPGGLFRWLARDEELAVKIFPDSGTLLIGHNIR</sequence>
<reference evidence="1" key="1">
    <citation type="submission" date="2012-01" db="EMBL/GenBank/DDBJ databases">
        <authorList>
            <person name="Summers A.O."/>
            <person name="Wireman J."/>
            <person name="Williams L.E."/>
        </authorList>
    </citation>
    <scope>NUCLEOTIDE SEQUENCE</scope>
    <source>
        <strain evidence="1">SGSC3045</strain>
        <plasmid evidence="1">pSGSC3045-121</plasmid>
    </source>
</reference>